<dbReference type="Pfam" id="PF04679">
    <property type="entry name" value="DNA_ligase_A_C"/>
    <property type="match status" value="1"/>
</dbReference>
<dbReference type="GO" id="GO:0006281">
    <property type="term" value="P:DNA repair"/>
    <property type="evidence" value="ECO:0007669"/>
    <property type="project" value="UniProtKB-KW"/>
</dbReference>
<dbReference type="eggNOG" id="COG3285">
    <property type="taxonomic scope" value="Bacteria"/>
</dbReference>
<dbReference type="EC" id="6.5.1.1" evidence="2"/>
<dbReference type="Gene3D" id="3.90.920.10">
    <property type="entry name" value="DNA primase, PRIM domain"/>
    <property type="match status" value="1"/>
</dbReference>
<evidence type="ECO:0000259" key="22">
    <source>
        <dbReference type="PROSITE" id="PS50160"/>
    </source>
</evidence>
<evidence type="ECO:0000256" key="7">
    <source>
        <dbReference type="ARBA" id="ARBA00022723"/>
    </source>
</evidence>
<evidence type="ECO:0000256" key="12">
    <source>
        <dbReference type="ARBA" id="ARBA00022840"/>
    </source>
</evidence>
<dbReference type="InterPro" id="IPR012309">
    <property type="entry name" value="DNA_ligase_ATP-dep_C"/>
</dbReference>
<comment type="cofactor">
    <cofactor evidence="1">
        <name>Mn(2+)</name>
        <dbReference type="ChEBI" id="CHEBI:29035"/>
    </cofactor>
</comment>
<gene>
    <name evidence="23" type="ORF">EL18_00805</name>
</gene>
<dbReference type="GO" id="GO:0005524">
    <property type="term" value="F:ATP binding"/>
    <property type="evidence" value="ECO:0007669"/>
    <property type="project" value="UniProtKB-KW"/>
</dbReference>
<reference evidence="23 24" key="1">
    <citation type="submission" date="2014-05" db="EMBL/GenBank/DDBJ databases">
        <title>Draft Genome Sequence of Nitratireductor basaltis Strain UMTGB225, A Marine Bacterium Isolated from Green Barrel Tunicate.</title>
        <authorList>
            <person name="Gan H.Y."/>
        </authorList>
    </citation>
    <scope>NUCLEOTIDE SEQUENCE [LARGE SCALE GENOMIC DNA]</scope>
    <source>
        <strain evidence="23 24">UMTGB225</strain>
    </source>
</reference>
<dbReference type="AlphaFoldDB" id="A0A084UA00"/>
<keyword evidence="24" id="KW-1185">Reference proteome</keyword>
<keyword evidence="8" id="KW-0547">Nucleotide-binding</keyword>
<dbReference type="RefSeq" id="WP_036479986.1">
    <property type="nucleotide sequence ID" value="NZ_JMQM01000001.1"/>
</dbReference>
<evidence type="ECO:0000256" key="8">
    <source>
        <dbReference type="ARBA" id="ARBA00022741"/>
    </source>
</evidence>
<dbReference type="EMBL" id="JMQM01000001">
    <property type="protein sequence ID" value="KFB09786.1"/>
    <property type="molecule type" value="Genomic_DNA"/>
</dbReference>
<evidence type="ECO:0000256" key="15">
    <source>
        <dbReference type="ARBA" id="ARBA00023172"/>
    </source>
</evidence>
<dbReference type="CDD" id="cd04862">
    <property type="entry name" value="PaeLigD_Pol_like"/>
    <property type="match status" value="1"/>
</dbReference>
<dbReference type="NCBIfam" id="TIGR02778">
    <property type="entry name" value="ligD_pol"/>
    <property type="match status" value="1"/>
</dbReference>
<evidence type="ECO:0000256" key="13">
    <source>
        <dbReference type="ARBA" id="ARBA00022932"/>
    </source>
</evidence>
<dbReference type="NCBIfam" id="TIGR02776">
    <property type="entry name" value="NHEJ_ligase_prk"/>
    <property type="match status" value="1"/>
</dbReference>
<evidence type="ECO:0000256" key="4">
    <source>
        <dbReference type="ARBA" id="ARBA00022679"/>
    </source>
</evidence>
<evidence type="ECO:0000256" key="5">
    <source>
        <dbReference type="ARBA" id="ARBA00022695"/>
    </source>
</evidence>
<evidence type="ECO:0000256" key="18">
    <source>
        <dbReference type="ARBA" id="ARBA00023268"/>
    </source>
</evidence>
<dbReference type="GO" id="GO:0004527">
    <property type="term" value="F:exonuclease activity"/>
    <property type="evidence" value="ECO:0007669"/>
    <property type="project" value="UniProtKB-KW"/>
</dbReference>
<dbReference type="InterPro" id="IPR033651">
    <property type="entry name" value="PaeLigD_Pol-like"/>
</dbReference>
<keyword evidence="17" id="KW-0464">Manganese</keyword>
<keyword evidence="16" id="KW-0234">DNA repair</keyword>
<dbReference type="InterPro" id="IPR012340">
    <property type="entry name" value="NA-bd_OB-fold"/>
</dbReference>
<proteinExistence type="predicted"/>
<feature type="domain" description="ATP-dependent DNA ligase family profile" evidence="22">
    <location>
        <begin position="324"/>
        <end position="436"/>
    </location>
</feature>
<dbReference type="Pfam" id="PF21686">
    <property type="entry name" value="LigD_Prim-Pol"/>
    <property type="match status" value="1"/>
</dbReference>
<keyword evidence="7" id="KW-0479">Metal-binding</keyword>
<dbReference type="GO" id="GO:0046872">
    <property type="term" value="F:metal ion binding"/>
    <property type="evidence" value="ECO:0007669"/>
    <property type="project" value="UniProtKB-KW"/>
</dbReference>
<dbReference type="NCBIfam" id="TIGR02779">
    <property type="entry name" value="NHEJ_ligase_lig"/>
    <property type="match status" value="1"/>
</dbReference>
<keyword evidence="10" id="KW-0378">Hydrolase</keyword>
<evidence type="ECO:0000256" key="6">
    <source>
        <dbReference type="ARBA" id="ARBA00022722"/>
    </source>
</evidence>
<evidence type="ECO:0000256" key="19">
    <source>
        <dbReference type="ARBA" id="ARBA00029943"/>
    </source>
</evidence>
<keyword evidence="12" id="KW-0067">ATP-binding</keyword>
<accession>A0A084UA00</accession>
<evidence type="ECO:0000256" key="9">
    <source>
        <dbReference type="ARBA" id="ARBA00022763"/>
    </source>
</evidence>
<evidence type="ECO:0000256" key="3">
    <source>
        <dbReference type="ARBA" id="ARBA00022598"/>
    </source>
</evidence>
<dbReference type="Proteomes" id="UP000053675">
    <property type="component" value="Unassembled WGS sequence"/>
</dbReference>
<dbReference type="InterPro" id="IPR052171">
    <property type="entry name" value="NHEJ_LigD"/>
</dbReference>
<dbReference type="InterPro" id="IPR014144">
    <property type="entry name" value="LigD_PE_domain"/>
</dbReference>
<keyword evidence="18" id="KW-0511">Multifunctional enzyme</keyword>
<keyword evidence="5" id="KW-0548">Nucleotidyltransferase</keyword>
<keyword evidence="11" id="KW-0269">Exonuclease</keyword>
<dbReference type="Pfam" id="PF13298">
    <property type="entry name" value="LigD_N"/>
    <property type="match status" value="1"/>
</dbReference>
<evidence type="ECO:0000256" key="17">
    <source>
        <dbReference type="ARBA" id="ARBA00023211"/>
    </source>
</evidence>
<dbReference type="CDD" id="cd07971">
    <property type="entry name" value="OBF_DNA_ligase_LigD"/>
    <property type="match status" value="1"/>
</dbReference>
<dbReference type="InterPro" id="IPR012310">
    <property type="entry name" value="DNA_ligase_ATP-dep_cent"/>
</dbReference>
<keyword evidence="4" id="KW-0808">Transferase</keyword>
<keyword evidence="15" id="KW-0233">DNA recombination</keyword>
<dbReference type="Gene3D" id="3.30.1490.70">
    <property type="match status" value="1"/>
</dbReference>
<dbReference type="PATRIC" id="fig|472175.3.peg.817"/>
<dbReference type="Pfam" id="PF01068">
    <property type="entry name" value="DNA_ligase_A_M"/>
    <property type="match status" value="1"/>
</dbReference>
<keyword evidence="9" id="KW-0227">DNA damage</keyword>
<dbReference type="SUPFAM" id="SSF50249">
    <property type="entry name" value="Nucleic acid-binding proteins"/>
    <property type="match status" value="1"/>
</dbReference>
<keyword evidence="13" id="KW-0239">DNA-directed DNA polymerase</keyword>
<evidence type="ECO:0000313" key="24">
    <source>
        <dbReference type="Proteomes" id="UP000053675"/>
    </source>
</evidence>
<evidence type="ECO:0000256" key="16">
    <source>
        <dbReference type="ARBA" id="ARBA00023204"/>
    </source>
</evidence>
<dbReference type="Gene3D" id="3.30.470.30">
    <property type="entry name" value="DNA ligase/mRNA capping enzyme"/>
    <property type="match status" value="1"/>
</dbReference>
<dbReference type="OrthoDB" id="9802472at2"/>
<keyword evidence="14" id="KW-0238">DNA-binding</keyword>
<dbReference type="Gene3D" id="2.40.50.140">
    <property type="entry name" value="Nucleic acid-binding proteins"/>
    <property type="match status" value="1"/>
</dbReference>
<evidence type="ECO:0000313" key="23">
    <source>
        <dbReference type="EMBL" id="KFB09786.1"/>
    </source>
</evidence>
<evidence type="ECO:0000256" key="21">
    <source>
        <dbReference type="SAM" id="MobiDB-lite"/>
    </source>
</evidence>
<dbReference type="SUPFAM" id="SSF56091">
    <property type="entry name" value="DNA ligase/mRNA capping enzyme, catalytic domain"/>
    <property type="match status" value="1"/>
</dbReference>
<dbReference type="PROSITE" id="PS50160">
    <property type="entry name" value="DNA_LIGASE_A3"/>
    <property type="match status" value="1"/>
</dbReference>
<dbReference type="NCBIfam" id="NF004628">
    <property type="entry name" value="PRK05972.1"/>
    <property type="match status" value="1"/>
</dbReference>
<comment type="catalytic activity">
    <reaction evidence="20">
        <text>ATP + (deoxyribonucleotide)n-3'-hydroxyl + 5'-phospho-(deoxyribonucleotide)m = (deoxyribonucleotide)n+m + AMP + diphosphate.</text>
        <dbReference type="EC" id="6.5.1.1"/>
    </reaction>
</comment>
<keyword evidence="3 23" id="KW-0436">Ligase</keyword>
<dbReference type="InterPro" id="IPR014143">
    <property type="entry name" value="NHEJ_ligase_prk"/>
</dbReference>
<dbReference type="NCBIfam" id="TIGR02777">
    <property type="entry name" value="LigD_PE_dom"/>
    <property type="match status" value="1"/>
</dbReference>
<dbReference type="CDD" id="cd07906">
    <property type="entry name" value="Adenylation_DNA_ligase_LigD_LigC"/>
    <property type="match status" value="1"/>
</dbReference>
<evidence type="ECO:0000256" key="14">
    <source>
        <dbReference type="ARBA" id="ARBA00023125"/>
    </source>
</evidence>
<protein>
    <recommendedName>
        <fullName evidence="2">DNA ligase (ATP)</fullName>
        <ecNumber evidence="2">6.5.1.1</ecNumber>
    </recommendedName>
    <alternativeName>
        <fullName evidence="19">NHEJ DNA polymerase</fullName>
    </alternativeName>
</protein>
<dbReference type="PANTHER" id="PTHR42705">
    <property type="entry name" value="BIFUNCTIONAL NON-HOMOLOGOUS END JOINING PROTEIN LIGD"/>
    <property type="match status" value="1"/>
</dbReference>
<name>A0A084UA00_9HYPH</name>
<keyword evidence="6" id="KW-0540">Nuclease</keyword>
<dbReference type="GO" id="GO:0006310">
    <property type="term" value="P:DNA recombination"/>
    <property type="evidence" value="ECO:0007669"/>
    <property type="project" value="UniProtKB-KW"/>
</dbReference>
<feature type="compositionally biased region" description="Basic and acidic residues" evidence="21">
    <location>
        <begin position="197"/>
        <end position="209"/>
    </location>
</feature>
<dbReference type="GO" id="GO:0003677">
    <property type="term" value="F:DNA binding"/>
    <property type="evidence" value="ECO:0007669"/>
    <property type="project" value="UniProtKB-KW"/>
</dbReference>
<feature type="compositionally biased region" description="Basic and acidic residues" evidence="21">
    <location>
        <begin position="1"/>
        <end position="33"/>
    </location>
</feature>
<evidence type="ECO:0000256" key="1">
    <source>
        <dbReference type="ARBA" id="ARBA00001936"/>
    </source>
</evidence>
<dbReference type="STRING" id="472175.EL18_00805"/>
<dbReference type="GO" id="GO:0003887">
    <property type="term" value="F:DNA-directed DNA polymerase activity"/>
    <property type="evidence" value="ECO:0007669"/>
    <property type="project" value="UniProtKB-KW"/>
</dbReference>
<evidence type="ECO:0000256" key="10">
    <source>
        <dbReference type="ARBA" id="ARBA00022801"/>
    </source>
</evidence>
<evidence type="ECO:0000256" key="20">
    <source>
        <dbReference type="ARBA" id="ARBA00034003"/>
    </source>
</evidence>
<evidence type="ECO:0000256" key="11">
    <source>
        <dbReference type="ARBA" id="ARBA00022839"/>
    </source>
</evidence>
<dbReference type="eggNOG" id="COG1793">
    <property type="taxonomic scope" value="Bacteria"/>
</dbReference>
<dbReference type="PANTHER" id="PTHR42705:SF2">
    <property type="entry name" value="BIFUNCTIONAL NON-HOMOLOGOUS END JOINING PROTEIN LIGD"/>
    <property type="match status" value="1"/>
</dbReference>
<feature type="region of interest" description="Disordered" evidence="21">
    <location>
        <begin position="186"/>
        <end position="239"/>
    </location>
</feature>
<organism evidence="23 24">
    <name type="scientific">Nitratireductor basaltis</name>
    <dbReference type="NCBI Taxonomy" id="472175"/>
    <lineage>
        <taxon>Bacteria</taxon>
        <taxon>Pseudomonadati</taxon>
        <taxon>Pseudomonadota</taxon>
        <taxon>Alphaproteobacteria</taxon>
        <taxon>Hyphomicrobiales</taxon>
        <taxon>Phyllobacteriaceae</taxon>
        <taxon>Nitratireductor</taxon>
    </lineage>
</organism>
<dbReference type="GO" id="GO:0003910">
    <property type="term" value="F:DNA ligase (ATP) activity"/>
    <property type="evidence" value="ECO:0007669"/>
    <property type="project" value="UniProtKB-EC"/>
</dbReference>
<feature type="region of interest" description="Disordered" evidence="21">
    <location>
        <begin position="1"/>
        <end position="35"/>
    </location>
</feature>
<evidence type="ECO:0000256" key="2">
    <source>
        <dbReference type="ARBA" id="ARBA00012727"/>
    </source>
</evidence>
<dbReference type="InterPro" id="IPR014145">
    <property type="entry name" value="LigD_pol_dom"/>
</dbReference>
<comment type="caution">
    <text evidence="23">The sequence shown here is derived from an EMBL/GenBank/DDBJ whole genome shotgun (WGS) entry which is preliminary data.</text>
</comment>
<dbReference type="InterPro" id="IPR014146">
    <property type="entry name" value="LigD_ligase_dom"/>
</dbReference>
<sequence>MARNDPDTLLKDYNAKRDFTRTREPQHAEKGSDGEELSFVIQKHDATRLHYDFRLEWEGVLKSWAVTKGPSLDPSEKRLAVRTEDHPLSYGGFEGTIPEKEYGGGTVMLWDRGVWEPESDPAKGLTDGKLTFRLKGQRLTGTFSLVRMRSRKGEKRENWLLIKADDETASRRGDVLKKHTKSVASGRTMAAIAKSGSEWREEEKQEEQASGKPELSGKSRPIPRWREPQLATLEQDPPEGDEWLAEMKYDGYRALIAIGKGGAKVFTRNGKDWTDKFRHIAEAAARLPTSGTLLDGEIVAYSSGRTDFSSLQAAIKAGGDMSCFVFDLLQIDGADVTDRPLTERKERLAALMKHAKPPLALSTDIRGHAATVLEKLCAGGHEGIIAKRADAPYRSGRNRSWLKVKCSRRQELVIGGFSASDKKGRPFASLLLGAYEGDRLVYRGRVGTGFNEDVMEDLAGLFARRKRKTSPFHGMPKAAAKGAHFITPDLVAEIEFAEFTADGMVRHGAFKGLRQDKDAKAVSIETATEGEGAAMEHEGRTEIAGIKLSSADKVLFPAQGVTKADLAAHYERVADRMLPLIGNRLLSLVRCPDGRTGQCFFQKHGGKGFPEAFKRMMIEEKDGEKAEYLYADDLSALVAGVQMGSLEFHIWGSKTDRLEKPDRLVFDLDPDEGLDFSNIRDAAFDVRDRLKALGLKTVAMVTGGKGIHVIAPLERRAEWPEVKEFARGFAKWLSAQDRERYLAEASKARRKGRIFIDWLRNERGATAIAPYSARSREGCPIATPVSWKELEGLERANGFGIADMAERLKQPDPWAGISSWRQSITAAMRKAVAED</sequence>